<evidence type="ECO:0000313" key="2">
    <source>
        <dbReference type="EMBL" id="QNP43181.1"/>
    </source>
</evidence>
<reference evidence="2 3" key="1">
    <citation type="submission" date="2020-08" db="EMBL/GenBank/DDBJ databases">
        <title>Genome sequence of Sphingomonas daechungensis KACC 18115T.</title>
        <authorList>
            <person name="Hyun D.-W."/>
            <person name="Bae J.-W."/>
        </authorList>
    </citation>
    <scope>NUCLEOTIDE SEQUENCE [LARGE SCALE GENOMIC DNA]</scope>
    <source>
        <strain evidence="2 3">KACC 18115</strain>
    </source>
</reference>
<evidence type="ECO:0000313" key="3">
    <source>
        <dbReference type="Proteomes" id="UP000516134"/>
    </source>
</evidence>
<dbReference type="InterPro" id="IPR052345">
    <property type="entry name" value="Rad_response_metalloprotease"/>
</dbReference>
<dbReference type="EMBL" id="CP060780">
    <property type="protein sequence ID" value="QNP43181.1"/>
    <property type="molecule type" value="Genomic_DNA"/>
</dbReference>
<organism evidence="2 3">
    <name type="scientific">Sphingomonas daechungensis</name>
    <dbReference type="NCBI Taxonomy" id="1176646"/>
    <lineage>
        <taxon>Bacteria</taxon>
        <taxon>Pseudomonadati</taxon>
        <taxon>Pseudomonadota</taxon>
        <taxon>Alphaproteobacteria</taxon>
        <taxon>Sphingomonadales</taxon>
        <taxon>Sphingomonadaceae</taxon>
        <taxon>Sphingomonas</taxon>
    </lineage>
</organism>
<dbReference type="Gene3D" id="1.10.10.2910">
    <property type="match status" value="1"/>
</dbReference>
<accession>A0ABX6T048</accession>
<dbReference type="Pfam" id="PF06114">
    <property type="entry name" value="Peptidase_M78"/>
    <property type="match status" value="1"/>
</dbReference>
<dbReference type="PANTHER" id="PTHR43236">
    <property type="entry name" value="ANTITOXIN HIGA1"/>
    <property type="match status" value="1"/>
</dbReference>
<dbReference type="Proteomes" id="UP000516134">
    <property type="component" value="Chromosome"/>
</dbReference>
<dbReference type="PANTHER" id="PTHR43236:SF2">
    <property type="entry name" value="BLL0069 PROTEIN"/>
    <property type="match status" value="1"/>
</dbReference>
<feature type="domain" description="IrrE N-terminal-like" evidence="1">
    <location>
        <begin position="32"/>
        <end position="163"/>
    </location>
</feature>
<proteinExistence type="predicted"/>
<evidence type="ECO:0000259" key="1">
    <source>
        <dbReference type="Pfam" id="PF06114"/>
    </source>
</evidence>
<keyword evidence="3" id="KW-1185">Reference proteome</keyword>
<dbReference type="InterPro" id="IPR010359">
    <property type="entry name" value="IrrE_HExxH"/>
</dbReference>
<gene>
    <name evidence="2" type="ORF">H9L15_14830</name>
</gene>
<protein>
    <submittedName>
        <fullName evidence="2">ImmA/IrrE family metallo-endopeptidase</fullName>
    </submittedName>
</protein>
<sequence length="169" mass="18606">MTAALWSRVDADKAAIARRYLTTYPVKVGELAEELGLKVVRAPLPPKISGLIQPSADAPAGFEIKVNKYEVPERQRFTVAHEVAHYLLHRGDIGAGVVDSIMYRSSLTSRKETEANRLAAEIIMPANEVSKELRRLGGVRSDSVAEELAAIFRVSVPAMKVRLGSRRKL</sequence>
<name>A0ABX6T048_9SPHN</name>